<keyword evidence="2" id="KW-1185">Reference proteome</keyword>
<name>A0AAV3ZHT9_9GAST</name>
<dbReference type="AlphaFoldDB" id="A0AAV3ZHT9"/>
<protein>
    <submittedName>
        <fullName evidence="1">Uncharacterized protein</fullName>
    </submittedName>
</protein>
<dbReference type="Proteomes" id="UP000735302">
    <property type="component" value="Unassembled WGS sequence"/>
</dbReference>
<evidence type="ECO:0000313" key="1">
    <source>
        <dbReference type="EMBL" id="GFN98705.1"/>
    </source>
</evidence>
<organism evidence="1 2">
    <name type="scientific">Plakobranchus ocellatus</name>
    <dbReference type="NCBI Taxonomy" id="259542"/>
    <lineage>
        <taxon>Eukaryota</taxon>
        <taxon>Metazoa</taxon>
        <taxon>Spiralia</taxon>
        <taxon>Lophotrochozoa</taxon>
        <taxon>Mollusca</taxon>
        <taxon>Gastropoda</taxon>
        <taxon>Heterobranchia</taxon>
        <taxon>Euthyneura</taxon>
        <taxon>Panpulmonata</taxon>
        <taxon>Sacoglossa</taxon>
        <taxon>Placobranchoidea</taxon>
        <taxon>Plakobranchidae</taxon>
        <taxon>Plakobranchus</taxon>
    </lineage>
</organism>
<reference evidence="1 2" key="1">
    <citation type="journal article" date="2021" name="Elife">
        <title>Chloroplast acquisition without the gene transfer in kleptoplastic sea slugs, Plakobranchus ocellatus.</title>
        <authorList>
            <person name="Maeda T."/>
            <person name="Takahashi S."/>
            <person name="Yoshida T."/>
            <person name="Shimamura S."/>
            <person name="Takaki Y."/>
            <person name="Nagai Y."/>
            <person name="Toyoda A."/>
            <person name="Suzuki Y."/>
            <person name="Arimoto A."/>
            <person name="Ishii H."/>
            <person name="Satoh N."/>
            <person name="Nishiyama T."/>
            <person name="Hasebe M."/>
            <person name="Maruyama T."/>
            <person name="Minagawa J."/>
            <person name="Obokata J."/>
            <person name="Shigenobu S."/>
        </authorList>
    </citation>
    <scope>NUCLEOTIDE SEQUENCE [LARGE SCALE GENOMIC DNA]</scope>
</reference>
<proteinExistence type="predicted"/>
<evidence type="ECO:0000313" key="2">
    <source>
        <dbReference type="Proteomes" id="UP000735302"/>
    </source>
</evidence>
<sequence>MWGTKHPNGNLSPASHRESHSSLAIRYSSLDANEHYMESTERHTGDPYSIRRTTYDANVPKFKSSAPNAHVLAMSSGGQVDLVDQGMFVAGNALIKAVSALCVQPRSFQVFAKMVMETHTVGY</sequence>
<accession>A0AAV3ZHT9</accession>
<dbReference type="EMBL" id="BLXT01002861">
    <property type="protein sequence ID" value="GFN98705.1"/>
    <property type="molecule type" value="Genomic_DNA"/>
</dbReference>
<gene>
    <name evidence="1" type="ORF">PoB_002521100</name>
</gene>
<comment type="caution">
    <text evidence="1">The sequence shown here is derived from an EMBL/GenBank/DDBJ whole genome shotgun (WGS) entry which is preliminary data.</text>
</comment>